<keyword evidence="3" id="KW-1185">Reference proteome</keyword>
<dbReference type="InterPro" id="IPR023198">
    <property type="entry name" value="PGP-like_dom2"/>
</dbReference>
<evidence type="ECO:0000313" key="2">
    <source>
        <dbReference type="EMBL" id="GBG63710.1"/>
    </source>
</evidence>
<evidence type="ECO:0000313" key="3">
    <source>
        <dbReference type="Proteomes" id="UP000265515"/>
    </source>
</evidence>
<feature type="region of interest" description="Disordered" evidence="1">
    <location>
        <begin position="271"/>
        <end position="306"/>
    </location>
</feature>
<dbReference type="InterPro" id="IPR036412">
    <property type="entry name" value="HAD-like_sf"/>
</dbReference>
<dbReference type="Gene3D" id="1.10.150.240">
    <property type="entry name" value="Putative phosphatase, domain 2"/>
    <property type="match status" value="1"/>
</dbReference>
<dbReference type="Gene3D" id="3.40.50.1000">
    <property type="entry name" value="HAD superfamily/HAD-like"/>
    <property type="match status" value="1"/>
</dbReference>
<comment type="caution">
    <text evidence="2">The sequence shown here is derived from an EMBL/GenBank/DDBJ whole genome shotgun (WGS) entry which is preliminary data.</text>
</comment>
<proteinExistence type="predicted"/>
<dbReference type="AlphaFoldDB" id="A0A388K0W9"/>
<evidence type="ECO:0000256" key="1">
    <source>
        <dbReference type="SAM" id="MobiDB-lite"/>
    </source>
</evidence>
<name>A0A388K0W9_CHABU</name>
<organism evidence="2 3">
    <name type="scientific">Chara braunii</name>
    <name type="common">Braun's stonewort</name>
    <dbReference type="NCBI Taxonomy" id="69332"/>
    <lineage>
        <taxon>Eukaryota</taxon>
        <taxon>Viridiplantae</taxon>
        <taxon>Streptophyta</taxon>
        <taxon>Charophyceae</taxon>
        <taxon>Charales</taxon>
        <taxon>Characeae</taxon>
        <taxon>Chara</taxon>
    </lineage>
</organism>
<feature type="compositionally biased region" description="Polar residues" evidence="1">
    <location>
        <begin position="271"/>
        <end position="287"/>
    </location>
</feature>
<feature type="region of interest" description="Disordered" evidence="1">
    <location>
        <begin position="17"/>
        <end position="36"/>
    </location>
</feature>
<protein>
    <submittedName>
        <fullName evidence="2">Uncharacterized protein</fullName>
    </submittedName>
</protein>
<feature type="compositionally biased region" description="Basic and acidic residues" evidence="1">
    <location>
        <begin position="18"/>
        <end position="36"/>
    </location>
</feature>
<gene>
    <name evidence="2" type="ORF">CBR_g39252</name>
</gene>
<sequence length="463" mass="50212">MHKLKFFSKRRTGVLRGGEVERKTTSSSRREKTQKLEVRRVREKEGASEMATTAASGGFSLPVTRSVAPPFSIAEFDLFLMGLDGVLINTDELTYKAWGRAFQERGIPFNFTFDDYVVLKDDRSWAQIVIDLLASHNVDVTFAELRERRRAYFWSMLDSAKLHFKKGAEELIKALVSRRFAIVTRSSMLEYRRGDRVIAIESNARGIAAIILNKTVPADDKMAVVVTPVLSETANRLRATHPNAFWVKDLSQLFFLPGPLSGPSVGPDTVSSVTVSTPAGQKSSVVGPQTVRDPFVGPETVPSVGPETDAGAFMTLGRERVVPSGCPAESVLERARAGPGEAGVDEKAAMGAMVQDSGVATVGLGPGGTGHIITTMGGAFMVPPDIRPSALNAPSGLEGGFRTAHAKSADGHDEAVDEMEEHRAVEKGTMGFRTTHMKHVDNQDTEVVDEMIEGRALERGDRA</sequence>
<dbReference type="SUPFAM" id="SSF56784">
    <property type="entry name" value="HAD-like"/>
    <property type="match status" value="1"/>
</dbReference>
<accession>A0A388K0W9</accession>
<dbReference type="Proteomes" id="UP000265515">
    <property type="component" value="Unassembled WGS sequence"/>
</dbReference>
<reference evidence="2 3" key="1">
    <citation type="journal article" date="2018" name="Cell">
        <title>The Chara Genome: Secondary Complexity and Implications for Plant Terrestrialization.</title>
        <authorList>
            <person name="Nishiyama T."/>
            <person name="Sakayama H."/>
            <person name="Vries J.D."/>
            <person name="Buschmann H."/>
            <person name="Saint-Marcoux D."/>
            <person name="Ullrich K.K."/>
            <person name="Haas F.B."/>
            <person name="Vanderstraeten L."/>
            <person name="Becker D."/>
            <person name="Lang D."/>
            <person name="Vosolsobe S."/>
            <person name="Rombauts S."/>
            <person name="Wilhelmsson P.K.I."/>
            <person name="Janitza P."/>
            <person name="Kern R."/>
            <person name="Heyl A."/>
            <person name="Rumpler F."/>
            <person name="Villalobos L.I.A.C."/>
            <person name="Clay J.M."/>
            <person name="Skokan R."/>
            <person name="Toyoda A."/>
            <person name="Suzuki Y."/>
            <person name="Kagoshima H."/>
            <person name="Schijlen E."/>
            <person name="Tajeshwar N."/>
            <person name="Catarino B."/>
            <person name="Hetherington A.J."/>
            <person name="Saltykova A."/>
            <person name="Bonnot C."/>
            <person name="Breuninger H."/>
            <person name="Symeonidi A."/>
            <person name="Radhakrishnan G.V."/>
            <person name="Van Nieuwerburgh F."/>
            <person name="Deforce D."/>
            <person name="Chang C."/>
            <person name="Karol K.G."/>
            <person name="Hedrich R."/>
            <person name="Ulvskov P."/>
            <person name="Glockner G."/>
            <person name="Delwiche C.F."/>
            <person name="Petrasek J."/>
            <person name="Van de Peer Y."/>
            <person name="Friml J."/>
            <person name="Beilby M."/>
            <person name="Dolan L."/>
            <person name="Kohara Y."/>
            <person name="Sugano S."/>
            <person name="Fujiyama A."/>
            <person name="Delaux P.-M."/>
            <person name="Quint M."/>
            <person name="TheiBen G."/>
            <person name="Hagemann M."/>
            <person name="Harholt J."/>
            <person name="Dunand C."/>
            <person name="Zachgo S."/>
            <person name="Langdale J."/>
            <person name="Maumus F."/>
            <person name="Straeten D.V.D."/>
            <person name="Gould S.B."/>
            <person name="Rensing S.A."/>
        </authorList>
    </citation>
    <scope>NUCLEOTIDE SEQUENCE [LARGE SCALE GENOMIC DNA]</scope>
    <source>
        <strain evidence="2 3">S276</strain>
    </source>
</reference>
<dbReference type="InterPro" id="IPR023214">
    <property type="entry name" value="HAD_sf"/>
</dbReference>
<dbReference type="Gramene" id="GBG63710">
    <property type="protein sequence ID" value="GBG63710"/>
    <property type="gene ID" value="CBR_g39252"/>
</dbReference>
<dbReference type="EMBL" id="BFEA01000042">
    <property type="protein sequence ID" value="GBG63710.1"/>
    <property type="molecule type" value="Genomic_DNA"/>
</dbReference>